<gene>
    <name evidence="6" type="ORF">BE17_33685</name>
</gene>
<feature type="repeat" description="WD" evidence="3">
    <location>
        <begin position="1257"/>
        <end position="1298"/>
    </location>
</feature>
<dbReference type="Gene3D" id="3.40.50.300">
    <property type="entry name" value="P-loop containing nucleotide triphosphate hydrolases"/>
    <property type="match status" value="1"/>
</dbReference>
<feature type="domain" description="NACHT" evidence="5">
    <location>
        <begin position="488"/>
        <end position="606"/>
    </location>
</feature>
<dbReference type="InterPro" id="IPR027417">
    <property type="entry name" value="P-loop_NTPase"/>
</dbReference>
<dbReference type="PROSITE" id="PS00678">
    <property type="entry name" value="WD_REPEATS_1"/>
    <property type="match status" value="5"/>
</dbReference>
<dbReference type="SUPFAM" id="SSF52540">
    <property type="entry name" value="P-loop containing nucleoside triphosphate hydrolases"/>
    <property type="match status" value="1"/>
</dbReference>
<feature type="repeat" description="WD" evidence="3">
    <location>
        <begin position="1347"/>
        <end position="1381"/>
    </location>
</feature>
<feature type="repeat" description="WD" evidence="3">
    <location>
        <begin position="1013"/>
        <end position="1046"/>
    </location>
</feature>
<dbReference type="CDD" id="cd00009">
    <property type="entry name" value="AAA"/>
    <property type="match status" value="1"/>
</dbReference>
<dbReference type="SUPFAM" id="SSF52467">
    <property type="entry name" value="DHS-like NAD/FAD-binding domain"/>
    <property type="match status" value="1"/>
</dbReference>
<dbReference type="PANTHER" id="PTHR19848">
    <property type="entry name" value="WD40 REPEAT PROTEIN"/>
    <property type="match status" value="1"/>
</dbReference>
<evidence type="ECO:0000256" key="3">
    <source>
        <dbReference type="PROSITE-ProRule" id="PRU00221"/>
    </source>
</evidence>
<dbReference type="Proteomes" id="UP000075635">
    <property type="component" value="Unassembled WGS sequence"/>
</dbReference>
<dbReference type="InterPro" id="IPR015943">
    <property type="entry name" value="WD40/YVTN_repeat-like_dom_sf"/>
</dbReference>
<dbReference type="InterPro" id="IPR020472">
    <property type="entry name" value="WD40_PAC1"/>
</dbReference>
<dbReference type="Pfam" id="PF13289">
    <property type="entry name" value="SIR2_2"/>
    <property type="match status" value="1"/>
</dbReference>
<evidence type="ECO:0000256" key="1">
    <source>
        <dbReference type="ARBA" id="ARBA00022574"/>
    </source>
</evidence>
<proteinExistence type="predicted"/>
<feature type="repeat" description="WD" evidence="3">
    <location>
        <begin position="1466"/>
        <end position="1507"/>
    </location>
</feature>
<dbReference type="Pfam" id="PF00805">
    <property type="entry name" value="Pentapeptide"/>
    <property type="match status" value="2"/>
</dbReference>
<evidence type="ECO:0000256" key="4">
    <source>
        <dbReference type="SAM" id="MobiDB-lite"/>
    </source>
</evidence>
<organism evidence="6 7">
    <name type="scientific">Sorangium cellulosum</name>
    <name type="common">Polyangium cellulosum</name>
    <dbReference type="NCBI Taxonomy" id="56"/>
    <lineage>
        <taxon>Bacteria</taxon>
        <taxon>Pseudomonadati</taxon>
        <taxon>Myxococcota</taxon>
        <taxon>Polyangia</taxon>
        <taxon>Polyangiales</taxon>
        <taxon>Polyangiaceae</taxon>
        <taxon>Sorangium</taxon>
    </lineage>
</organism>
<dbReference type="SUPFAM" id="SSF141571">
    <property type="entry name" value="Pentapeptide repeat-like"/>
    <property type="match status" value="1"/>
</dbReference>
<keyword evidence="2" id="KW-0677">Repeat</keyword>
<feature type="repeat" description="WD" evidence="3">
    <location>
        <begin position="1215"/>
        <end position="1251"/>
    </location>
</feature>
<evidence type="ECO:0000313" key="6">
    <source>
        <dbReference type="EMBL" id="KYF75483.1"/>
    </source>
</evidence>
<feature type="repeat" description="WD" evidence="3">
    <location>
        <begin position="1131"/>
        <end position="1172"/>
    </location>
</feature>
<dbReference type="Pfam" id="PF00400">
    <property type="entry name" value="WD40"/>
    <property type="match status" value="12"/>
</dbReference>
<dbReference type="InterPro" id="IPR001680">
    <property type="entry name" value="WD40_rpt"/>
</dbReference>
<dbReference type="EMBL" id="JEMB01003116">
    <property type="protein sequence ID" value="KYF75483.1"/>
    <property type="molecule type" value="Genomic_DNA"/>
</dbReference>
<reference evidence="6 7" key="1">
    <citation type="submission" date="2014-02" db="EMBL/GenBank/DDBJ databases">
        <title>The small core and large imbalanced accessory genome model reveals a collaborative survival strategy of Sorangium cellulosum strains in nature.</title>
        <authorList>
            <person name="Han K."/>
            <person name="Peng R."/>
            <person name="Blom J."/>
            <person name="Li Y.-Z."/>
        </authorList>
    </citation>
    <scope>NUCLEOTIDE SEQUENCE [LARGE SCALE GENOMIC DNA]</scope>
    <source>
        <strain evidence="6 7">So0011-07</strain>
    </source>
</reference>
<feature type="repeat" description="WD" evidence="3">
    <location>
        <begin position="1424"/>
        <end position="1465"/>
    </location>
</feature>
<dbReference type="CDD" id="cd00200">
    <property type="entry name" value="WD40"/>
    <property type="match status" value="2"/>
</dbReference>
<dbReference type="Pfam" id="PF05729">
    <property type="entry name" value="NACHT"/>
    <property type="match status" value="1"/>
</dbReference>
<dbReference type="PRINTS" id="PR00320">
    <property type="entry name" value="GPROTEINBRPT"/>
</dbReference>
<dbReference type="PANTHER" id="PTHR19848:SF8">
    <property type="entry name" value="F-BOX AND WD REPEAT DOMAIN CONTAINING 7"/>
    <property type="match status" value="1"/>
</dbReference>
<protein>
    <recommendedName>
        <fullName evidence="5">NACHT domain-containing protein</fullName>
    </recommendedName>
</protein>
<dbReference type="Gene3D" id="2.130.10.10">
    <property type="entry name" value="YVTN repeat-like/Quinoprotein amine dehydrogenase"/>
    <property type="match status" value="4"/>
</dbReference>
<sequence length="1686" mass="181512">MSSGTARAIVAPMTTSQEPASSDTEVPSDPVLQDLRKAYESGQLVVFAGAGVSAAAGLPGWRRLTEQLAERLRARGAGEGTLAEIEELAQKHQYIEALSAVKLALGAPEFCAAVERALDDSDRDVPDVACVIASMRPRLRAVLTTSLDRLLDRAFEGEWDVLARAPADIASRRRYILKLHGALRERDTWVFTREQYDRAIFASPGLQAAVRALFHACPILFVGFGFADDNLDQALGEIRALAGEQPPPHFALLVGDTLTPFRRRKLEAAGVRIIAYENPDGAHARVPAILRWVARGADGGRDGAAIGSRGTEQIEQSDFLARVERVCRLKEPEDATIERLPAPAPFGALLRVSARRGRIVRTYPVAAIEQRVTDEILRMFLERVDAPYRRDDPGLISTLVYRGSSAPEALVRAAERARVSVESFIEYQGLLDFTHYLERQTQRLASDLVYPPSLYVDQRLGFKVGVDEAEEGDALSTVSEWLDSPRGRFIVILGDFGTGKTFLLHELARRLGSAGGPLVPVLVEMRSLEKGRTLEELLAQHFARARFERFQMESFLYMLSEGRIVLLFDGFDELALRVSFDRAEEHFDTLIQAASGNAKVVVTSRTQHFLSDRRVETALAKRAGSIPGYRIAKLSPFTEDQIRRFLVNRLGGEADAERRFSLLGGVKDLLGLSRNPRMLGFIAGIDEGRLQEVAASDGEVTSAELYRLLLDQWLRKEDERAHPRGAQVGLTLEQRWRAVTELAVQLWQRGERTVDVSALPSEILAAAQELAKNKLDPGAIAHEVGAGTLLVRDEEGSFSFIHQSVPEWLVARRAAEEVAGGGEPVSLGLREMSELMADFFSALAGTDTAVTWARAALASGSKESAKKNALLVLKRLGVEAHVGVNLAGQDLRGRDLSRQDLRGADLTGADLTGARLVEADLRDASLERAVLLRADLSRARLEGANLRDAELSFARLLGADLRDASLAGARLRVAELVGAQLSPGALDGCLTTGAAMPEPAHVEPMIAPVSDSTAVAFSPDGVFLASGHVNGSVRIWDLATGVVRVVLVGHKGVVHSLAWSADSGTLASGSSAATVRLWDVASGAVRFIRRRHRDSVTSIAFSPDGSMLASGSKDATIQLWDAVSGAVRYVIICHPGAVHDIAWSPDGTTLASAHEDGSVRLWDAMSGAERGVLAGHHRRVQSVAWSPDGATLASGSYDSTIRLWDVATGSTRLVLEEHQSWVVTLAWRPDGSTLASGSYDSTVRLWDASTGVAPLVLRGHGGFVAGVAWSVDGATLASTSLDGTIRLWDGSTGAIRLTLKNLSDVVWCVALDRAGTMLAAGSQVSGIRLFDPVTGTIRRKIEVPTRVWSLAFSPDGATIASRSEAAAVRLWDVASGAARLTLDGSGSVALSLAFSPDGATLAAGWQRSDLWLWDAVTGDRRLVFKGHKAEIWSVAFSPDGATLASGSGDATIRLWDTATAVVRHVLKGHDGLVRSVAFSPGGAMLASGSFDATVRLWDATTGACLLVIKKHRGWIMSIAWSPDGTMLASGSGDSTVRLWDPSTGACRLVLKGHQSGVTSVAFNADGRILVSGSGDSTVRLWDVATGACLAVLLCLPEGWVAFTGDGRYKLGGDIGRAFWYAIGLCRFEPGELDPYLRSLSRLGEDDPLYEPVRRHRFFDHDSATLEDDSATLPSTVGDRLTRGGDP</sequence>
<dbReference type="Pfam" id="PF22739">
    <property type="entry name" value="NA-iREase3"/>
    <property type="match status" value="1"/>
</dbReference>
<dbReference type="InterPro" id="IPR011047">
    <property type="entry name" value="Quinoprotein_ADH-like_sf"/>
</dbReference>
<evidence type="ECO:0000256" key="2">
    <source>
        <dbReference type="ARBA" id="ARBA00022737"/>
    </source>
</evidence>
<name>A0A150R5S3_SORCE</name>
<feature type="repeat" description="WD" evidence="3">
    <location>
        <begin position="1382"/>
        <end position="1423"/>
    </location>
</feature>
<evidence type="ECO:0000259" key="5">
    <source>
        <dbReference type="PROSITE" id="PS50837"/>
    </source>
</evidence>
<dbReference type="InterPro" id="IPR019775">
    <property type="entry name" value="WD40_repeat_CS"/>
</dbReference>
<feature type="region of interest" description="Disordered" evidence="4">
    <location>
        <begin position="1"/>
        <end position="27"/>
    </location>
</feature>
<dbReference type="Gene3D" id="2.160.20.80">
    <property type="entry name" value="E3 ubiquitin-protein ligase SopA"/>
    <property type="match status" value="1"/>
</dbReference>
<feature type="repeat" description="WD" evidence="3">
    <location>
        <begin position="1047"/>
        <end position="1088"/>
    </location>
</feature>
<dbReference type="InterPro" id="IPR029035">
    <property type="entry name" value="DHS-like_NAD/FAD-binding_dom"/>
</dbReference>
<accession>A0A150R5S3</accession>
<dbReference type="PROSITE" id="PS50837">
    <property type="entry name" value="NACHT"/>
    <property type="match status" value="1"/>
</dbReference>
<dbReference type="InterPro" id="IPR003593">
    <property type="entry name" value="AAA+_ATPase"/>
</dbReference>
<dbReference type="PROSITE" id="PS50294">
    <property type="entry name" value="WD_REPEATS_REGION"/>
    <property type="match status" value="11"/>
</dbReference>
<keyword evidence="1 3" id="KW-0853">WD repeat</keyword>
<comment type="caution">
    <text evidence="6">The sequence shown here is derived from an EMBL/GenBank/DDBJ whole genome shotgun (WGS) entry which is preliminary data.</text>
</comment>
<dbReference type="SUPFAM" id="SSF50998">
    <property type="entry name" value="Quinoprotein alcohol dehydrogenase-like"/>
    <property type="match status" value="2"/>
</dbReference>
<dbReference type="InterPro" id="IPR054571">
    <property type="entry name" value="NA-iREase3_dom"/>
</dbReference>
<feature type="compositionally biased region" description="Polar residues" evidence="4">
    <location>
        <begin position="13"/>
        <end position="25"/>
    </location>
</feature>
<feature type="repeat" description="WD" evidence="3">
    <location>
        <begin position="1550"/>
        <end position="1591"/>
    </location>
</feature>
<dbReference type="InterPro" id="IPR001646">
    <property type="entry name" value="5peptide_repeat"/>
</dbReference>
<dbReference type="SMART" id="SM00382">
    <property type="entry name" value="AAA"/>
    <property type="match status" value="1"/>
</dbReference>
<feature type="repeat" description="WD" evidence="3">
    <location>
        <begin position="1508"/>
        <end position="1549"/>
    </location>
</feature>
<feature type="repeat" description="WD" evidence="3">
    <location>
        <begin position="1089"/>
        <end position="1130"/>
    </location>
</feature>
<feature type="repeat" description="WD" evidence="3">
    <location>
        <begin position="1173"/>
        <end position="1214"/>
    </location>
</feature>
<evidence type="ECO:0000313" key="7">
    <source>
        <dbReference type="Proteomes" id="UP000075635"/>
    </source>
</evidence>
<dbReference type="InterPro" id="IPR007111">
    <property type="entry name" value="NACHT_NTPase"/>
</dbReference>
<dbReference type="PROSITE" id="PS50082">
    <property type="entry name" value="WD_REPEATS_2"/>
    <property type="match status" value="13"/>
</dbReference>
<dbReference type="SMART" id="SM00320">
    <property type="entry name" value="WD40"/>
    <property type="match status" value="14"/>
</dbReference>